<name>A1ZCU2_MICM2</name>
<dbReference type="PROSITE" id="PS00678">
    <property type="entry name" value="WD_REPEATS_1"/>
    <property type="match status" value="3"/>
</dbReference>
<sequence>MKILPITLFCLLVNFMAIAQSNFMINQGHTDDLTAADVSTNGEWLVTASKDQTVKLWNYPQKKLHRVFALFGVTLIKSIAISPKGQYIAASFGNNQVKVWERKTGKLLFKLNHKSSVINHIDFSADGQTLAGGLSTGGIVRWHLQNGQQQPLLRGHLRGVIKLLYNKDGSKLISVDDQGSIFIWNLRLNKVEQKLNVGKEAISNIALSANGNTLVALRSKWIAKQGIDIWNLKTGRLVASQPLGRQTFTNALAVDPKNNTIAIANDRGKILLWQLQNNQITQGNTYDIKYAATVLLYVPRQSALVVGMRWGLLNIIDSNNGKSLFKRGTSRSKMKQVAFAKGKVLINREGQPALVWNGKKFITLEKSTGCTVLMSRDAKTSVGGGYAQRYVAWDNMTGAIQRKNKGRSYRGHKKISVSPKGTYYALSRNSRRIYIYKTADIDAKEPFRVINSKKAGKIFTFSPNEKHLALSGSSAAVEIWDIESNQRLQELKGHYWGTTQTAYDKAGKYLLSGDKNSGVVVWNLATGKYLKALKGHQSGITHLSFSKSDRYILSGDEGGELRFWDGRTYKFIKTFNGHQSAIVAADFTDDDTKIISADKNGEVIIWDVETGLKLLSLWTLNKGKDYVVFTPDGRYDGTPQGIKEAYRVSNDSVFRLEPNHPKHEKGLLETTLKSKSSENVVNTQSFAYYNIVLTNPDEPNAKIARETVINYNQESLVLKGRLQNIDNQQVIKVKVDGRRATFNRSDLTFSSRRISFLESPTKAVPIEVFTKDGNVTSRLLRISATLNNLSQKPALVVTQGHRLEIVSIDFHPRGKYYATASKDLSVKIWDRSLGQEFRTLHGHRELITKVVFSPNGQYLASMDRNEVILWKHPTGQIIRRIKTHEGNILFTSDSKRLLVQAVTPASGFSGNLVAVDTRNGERVKEYHTLDLGNASSLHPNNKWLFSKGKRLHLPTEKDHGYFENEGAKMYVWTMSSVSATHFTAYNVQKQAIQIWALNDPTKVATEIPFPMSKGIGKLRMTYDGKKLVVGTFYYQLLVYEVPSGKLIREIKLKKGVISQDLKFSVKRSTRELGIFRDFSISRDNRLLGVNAHLITAGQEGDNVSAYTTLGVRFITLNKGKELGVFGGVHEGIHNFSVTANEKYIASSHFGQSPGIRLWNLRKGQVDGFMPVEGVAFSNAQHAVAFDRMNKTIKLYTLPQLNEVFSMDMNDPVQRVYLSPDSKVLVYETIRKVGTTNQFEAWLHLFDLSDLKAPKLLRKIKTRAGGQHLIDWVSISPDNKYLVTRGSEPKGNETIFVVACLEIATGQWLMKYEMDYFHDRVLDFVPNKPQVLLSRVIEESGTFKSQLVALDYTTGKEVQKFMTDYEIIFSARFSPDGQYLVTGSGGYWLPQNIFFDVAIWDWSTKNLNCVMTGHANNVTQVWFGEQGKKVYSADDNSIIKVWDIGKCKLAGSFLGLNKDDYIILNADNYYKTSKGSIKGIGFRYKGQLRAFGQFDLRFNRPDLVMRDLGASKIVQRIYYKAWKKRLRRAGMTEAMMAGDLNLPEVMIPGKFDLPTATSAPFVKVEVKAIDHHEPLKNIQVYVNDVPLYGKSGIAARGKREFTQKLKIRLNRGMNKVAVSAMNENGLESAKETFNILYQAPPTKAKPWLYVLAIGVSEYQDSERNLKFAEKDANNLIESLRSAGNYDSVVVRKVLNAQATKANIIKASKVFGKSTVDDQILIYVSCHGLLDDQMDYYLATYDVDFKNPAKQGLPYEAIERMLDKVPARKRLIMIDACHSGELDKAEVEVTAAPDAKLQKKQKVSIAFKGGRKFIKPKAGLNNSFDYMKALFNDVSNRSGATIISAAAGYEFALESKEWNNGVFTYSVMKGLDFSEGSTENADFDKDGKVTVSELKEFVIIKVTELTNGKQVPTTRRENQSLDVVLYAPKSKE</sequence>
<dbReference type="eggNOG" id="COG2319">
    <property type="taxonomic scope" value="Bacteria"/>
</dbReference>
<feature type="repeat" description="WD" evidence="3">
    <location>
        <begin position="798"/>
        <end position="839"/>
    </location>
</feature>
<dbReference type="InterPro" id="IPR019775">
    <property type="entry name" value="WD40_repeat_CS"/>
</dbReference>
<dbReference type="PROSITE" id="PS50294">
    <property type="entry name" value="WD_REPEATS_REGION"/>
    <property type="match status" value="6"/>
</dbReference>
<dbReference type="PROSITE" id="PS50222">
    <property type="entry name" value="EF_HAND_2"/>
    <property type="match status" value="1"/>
</dbReference>
<evidence type="ECO:0000256" key="3">
    <source>
        <dbReference type="PROSITE-ProRule" id="PRU00221"/>
    </source>
</evidence>
<dbReference type="InterPro" id="IPR011047">
    <property type="entry name" value="Quinoprotein_ADH-like_sf"/>
</dbReference>
<feature type="repeat" description="WD" evidence="3">
    <location>
        <begin position="575"/>
        <end position="616"/>
    </location>
</feature>
<feature type="repeat" description="WD" evidence="3">
    <location>
        <begin position="26"/>
        <end position="67"/>
    </location>
</feature>
<dbReference type="SMART" id="SM00320">
    <property type="entry name" value="WD40"/>
    <property type="match status" value="15"/>
</dbReference>
<keyword evidence="7" id="KW-1185">Reference proteome</keyword>
<feature type="repeat" description="WD" evidence="3">
    <location>
        <begin position="459"/>
        <end position="490"/>
    </location>
</feature>
<dbReference type="OrthoDB" id="1492850at2"/>
<dbReference type="InterPro" id="IPR018247">
    <property type="entry name" value="EF_Hand_1_Ca_BS"/>
</dbReference>
<evidence type="ECO:0000256" key="4">
    <source>
        <dbReference type="SAM" id="SignalP"/>
    </source>
</evidence>
<evidence type="ECO:0000313" key="6">
    <source>
        <dbReference type="EMBL" id="EAY32094.1"/>
    </source>
</evidence>
<dbReference type="InterPro" id="IPR024977">
    <property type="entry name" value="Apc4-like_WD40_dom"/>
</dbReference>
<dbReference type="Gene3D" id="2.130.10.10">
    <property type="entry name" value="YVTN repeat-like/Quinoprotein amine dehydrogenase"/>
    <property type="match status" value="7"/>
</dbReference>
<dbReference type="Pfam" id="PF00656">
    <property type="entry name" value="Peptidase_C14"/>
    <property type="match status" value="1"/>
</dbReference>
<dbReference type="Pfam" id="PF00400">
    <property type="entry name" value="WD40"/>
    <property type="match status" value="8"/>
</dbReference>
<organism evidence="6 7">
    <name type="scientific">Microscilla marina ATCC 23134</name>
    <dbReference type="NCBI Taxonomy" id="313606"/>
    <lineage>
        <taxon>Bacteria</taxon>
        <taxon>Pseudomonadati</taxon>
        <taxon>Bacteroidota</taxon>
        <taxon>Cytophagia</taxon>
        <taxon>Cytophagales</taxon>
        <taxon>Microscillaceae</taxon>
        <taxon>Microscilla</taxon>
    </lineage>
</organism>
<feature type="chain" id="PRO_5002641354" description="EF-hand domain-containing protein" evidence="4">
    <location>
        <begin position="20"/>
        <end position="1930"/>
    </location>
</feature>
<dbReference type="SUPFAM" id="SSF50978">
    <property type="entry name" value="WD40 repeat-like"/>
    <property type="match status" value="2"/>
</dbReference>
<keyword evidence="2" id="KW-0677">Repeat</keyword>
<feature type="repeat" description="WD" evidence="3">
    <location>
        <begin position="76"/>
        <end position="110"/>
    </location>
</feature>
<feature type="repeat" description="WD" evidence="3">
    <location>
        <begin position="153"/>
        <end position="194"/>
    </location>
</feature>
<dbReference type="Proteomes" id="UP000004095">
    <property type="component" value="Unassembled WGS sequence"/>
</dbReference>
<protein>
    <recommendedName>
        <fullName evidence="5">EF-hand domain-containing protein</fullName>
    </recommendedName>
</protein>
<dbReference type="InterPro" id="IPR036322">
    <property type="entry name" value="WD40_repeat_dom_sf"/>
</dbReference>
<dbReference type="PANTHER" id="PTHR19848:SF8">
    <property type="entry name" value="F-BOX AND WD REPEAT DOMAIN CONTAINING 7"/>
    <property type="match status" value="1"/>
</dbReference>
<proteinExistence type="predicted"/>
<dbReference type="RefSeq" id="WP_002693076.1">
    <property type="nucleotide sequence ID" value="NZ_AAWS01000001.1"/>
</dbReference>
<evidence type="ECO:0000256" key="2">
    <source>
        <dbReference type="ARBA" id="ARBA00022737"/>
    </source>
</evidence>
<accession>A1ZCU2</accession>
<dbReference type="EMBL" id="AAWS01000001">
    <property type="protein sequence ID" value="EAY32094.1"/>
    <property type="molecule type" value="Genomic_DNA"/>
</dbReference>
<dbReference type="eggNOG" id="COG4249">
    <property type="taxonomic scope" value="Bacteria"/>
</dbReference>
<dbReference type="Gene3D" id="3.40.50.1460">
    <property type="match status" value="1"/>
</dbReference>
<feature type="repeat" description="WD" evidence="3">
    <location>
        <begin position="491"/>
        <end position="532"/>
    </location>
</feature>
<feature type="repeat" description="WD" evidence="3">
    <location>
        <begin position="533"/>
        <end position="574"/>
    </location>
</feature>
<dbReference type="SUPFAM" id="SSF63829">
    <property type="entry name" value="Calcium-dependent phosphotriesterase"/>
    <property type="match status" value="1"/>
</dbReference>
<dbReference type="InterPro" id="IPR011600">
    <property type="entry name" value="Pept_C14_caspase"/>
</dbReference>
<dbReference type="InterPro" id="IPR029030">
    <property type="entry name" value="Caspase-like_dom_sf"/>
</dbReference>
<dbReference type="GO" id="GO:0004197">
    <property type="term" value="F:cysteine-type endopeptidase activity"/>
    <property type="evidence" value="ECO:0007669"/>
    <property type="project" value="InterPro"/>
</dbReference>
<gene>
    <name evidence="6" type="ORF">M23134_02123</name>
</gene>
<dbReference type="PANTHER" id="PTHR19848">
    <property type="entry name" value="WD40 REPEAT PROTEIN"/>
    <property type="match status" value="1"/>
</dbReference>
<evidence type="ECO:0000259" key="5">
    <source>
        <dbReference type="PROSITE" id="PS50222"/>
    </source>
</evidence>
<dbReference type="PROSITE" id="PS50082">
    <property type="entry name" value="WD_REPEATS_2"/>
    <property type="match status" value="9"/>
</dbReference>
<dbReference type="Pfam" id="PF12894">
    <property type="entry name" value="ANAPC4_WD40"/>
    <property type="match status" value="1"/>
</dbReference>
<feature type="domain" description="EF-hand" evidence="5">
    <location>
        <begin position="1880"/>
        <end position="1902"/>
    </location>
</feature>
<dbReference type="InterPro" id="IPR015943">
    <property type="entry name" value="WD40/YVTN_repeat-like_dom_sf"/>
</dbReference>
<evidence type="ECO:0000256" key="1">
    <source>
        <dbReference type="ARBA" id="ARBA00022574"/>
    </source>
</evidence>
<dbReference type="SUPFAM" id="SSF52129">
    <property type="entry name" value="Caspase-like"/>
    <property type="match status" value="1"/>
</dbReference>
<comment type="caution">
    <text evidence="6">The sequence shown here is derived from an EMBL/GenBank/DDBJ whole genome shotgun (WGS) entry which is preliminary data.</text>
</comment>
<dbReference type="InterPro" id="IPR001680">
    <property type="entry name" value="WD40_rpt"/>
</dbReference>
<dbReference type="PROSITE" id="PS00018">
    <property type="entry name" value="EF_HAND_1"/>
    <property type="match status" value="1"/>
</dbReference>
<keyword evidence="4" id="KW-0732">Signal</keyword>
<dbReference type="InterPro" id="IPR002048">
    <property type="entry name" value="EF_hand_dom"/>
</dbReference>
<dbReference type="SUPFAM" id="SSF50998">
    <property type="entry name" value="Quinoprotein alcohol dehydrogenase-like"/>
    <property type="match status" value="1"/>
</dbReference>
<dbReference type="GO" id="GO:0005509">
    <property type="term" value="F:calcium ion binding"/>
    <property type="evidence" value="ECO:0007669"/>
    <property type="project" value="InterPro"/>
</dbReference>
<reference evidence="6 7" key="1">
    <citation type="submission" date="2007-01" db="EMBL/GenBank/DDBJ databases">
        <authorList>
            <person name="Haygood M."/>
            <person name="Podell S."/>
            <person name="Anderson C."/>
            <person name="Hopkinson B."/>
            <person name="Roe K."/>
            <person name="Barbeau K."/>
            <person name="Gaasterland T."/>
            <person name="Ferriera S."/>
            <person name="Johnson J."/>
            <person name="Kravitz S."/>
            <person name="Beeson K."/>
            <person name="Sutton G."/>
            <person name="Rogers Y.-H."/>
            <person name="Friedman R."/>
            <person name="Frazier M."/>
            <person name="Venter J.C."/>
        </authorList>
    </citation>
    <scope>NUCLEOTIDE SEQUENCE [LARGE SCALE GENOMIC DNA]</scope>
    <source>
        <strain evidence="6 7">ATCC 23134</strain>
    </source>
</reference>
<keyword evidence="1 3" id="KW-0853">WD repeat</keyword>
<dbReference type="GO" id="GO:0006508">
    <property type="term" value="P:proteolysis"/>
    <property type="evidence" value="ECO:0007669"/>
    <property type="project" value="InterPro"/>
</dbReference>
<feature type="signal peptide" evidence="4">
    <location>
        <begin position="1"/>
        <end position="19"/>
    </location>
</feature>
<evidence type="ECO:0000313" key="7">
    <source>
        <dbReference type="Proteomes" id="UP000004095"/>
    </source>
</evidence>
<feature type="repeat" description="WD" evidence="3">
    <location>
        <begin position="1410"/>
        <end position="1443"/>
    </location>
</feature>